<keyword evidence="2" id="KW-1185">Reference proteome</keyword>
<sequence length="294" mass="31024">MCVPGCMEAVTAGLSRRGFFGRAGATAAGFAATAIAPASVLAQRAPPAAAPAAPAPAPTPGMPTSFTRVIDLSHTLGPKFPTFFDTAGIELEQRADFAKDGYNMYVWKLIEHAGTHIDAPVHFAETGASVDQIRTETLVVPLAVVDVVEKASDEADYLMSRADLDAWEAKHGRLPRGCCVAMHSGFGKLALTDPARFIGRDVDGTLHFPGIAPEAAEWLLKEREVVGLAVDTLSLDHGPSKDFKTHKAWLPAGRWGLENVANLEQAPAVGATLVVGLPKIEEATGAPVRLFALV</sequence>
<evidence type="ECO:0000313" key="1">
    <source>
        <dbReference type="EMBL" id="MFD2181169.1"/>
    </source>
</evidence>
<dbReference type="Proteomes" id="UP001597314">
    <property type="component" value="Unassembled WGS sequence"/>
</dbReference>
<dbReference type="EC" id="3.5.-.-" evidence="1"/>
<dbReference type="Gene3D" id="3.50.30.50">
    <property type="entry name" value="Putative cyclase"/>
    <property type="match status" value="1"/>
</dbReference>
<dbReference type="Pfam" id="PF04199">
    <property type="entry name" value="Cyclase"/>
    <property type="match status" value="1"/>
</dbReference>
<dbReference type="PROSITE" id="PS51318">
    <property type="entry name" value="TAT"/>
    <property type="match status" value="1"/>
</dbReference>
<keyword evidence="1" id="KW-0378">Hydrolase</keyword>
<dbReference type="GO" id="GO:0016787">
    <property type="term" value="F:hydrolase activity"/>
    <property type="evidence" value="ECO:0007669"/>
    <property type="project" value="UniProtKB-KW"/>
</dbReference>
<dbReference type="PANTHER" id="PTHR31118">
    <property type="entry name" value="CYCLASE-LIKE PROTEIN 2"/>
    <property type="match status" value="1"/>
</dbReference>
<reference evidence="2" key="1">
    <citation type="journal article" date="2019" name="Int. J. Syst. Evol. Microbiol.">
        <title>The Global Catalogue of Microorganisms (GCM) 10K type strain sequencing project: providing services to taxonomists for standard genome sequencing and annotation.</title>
        <authorList>
            <consortium name="The Broad Institute Genomics Platform"/>
            <consortium name="The Broad Institute Genome Sequencing Center for Infectious Disease"/>
            <person name="Wu L."/>
            <person name="Ma J."/>
        </authorList>
    </citation>
    <scope>NUCLEOTIDE SEQUENCE [LARGE SCALE GENOMIC DNA]</scope>
    <source>
        <strain evidence="2">CGMCC 1.6774</strain>
    </source>
</reference>
<proteinExistence type="predicted"/>
<protein>
    <submittedName>
        <fullName evidence="1">Cyclase family protein</fullName>
        <ecNumber evidence="1">3.5.-.-</ecNumber>
    </submittedName>
</protein>
<name>A0ABW5AE67_9BRAD</name>
<organism evidence="1 2">
    <name type="scientific">Rhodoplanes azumiensis</name>
    <dbReference type="NCBI Taxonomy" id="1897628"/>
    <lineage>
        <taxon>Bacteria</taxon>
        <taxon>Pseudomonadati</taxon>
        <taxon>Pseudomonadota</taxon>
        <taxon>Alphaproteobacteria</taxon>
        <taxon>Hyphomicrobiales</taxon>
        <taxon>Nitrobacteraceae</taxon>
        <taxon>Rhodoplanes</taxon>
    </lineage>
</organism>
<comment type="caution">
    <text evidence="1">The sequence shown here is derived from an EMBL/GenBank/DDBJ whole genome shotgun (WGS) entry which is preliminary data.</text>
</comment>
<evidence type="ECO:0000313" key="2">
    <source>
        <dbReference type="Proteomes" id="UP001597314"/>
    </source>
</evidence>
<dbReference type="SUPFAM" id="SSF102198">
    <property type="entry name" value="Putative cyclase"/>
    <property type="match status" value="1"/>
</dbReference>
<dbReference type="PANTHER" id="PTHR31118:SF12">
    <property type="entry name" value="CYCLASE-LIKE PROTEIN 2"/>
    <property type="match status" value="1"/>
</dbReference>
<accession>A0ABW5AE67</accession>
<gene>
    <name evidence="1" type="ORF">ACFSOX_03310</name>
</gene>
<dbReference type="InterPro" id="IPR006311">
    <property type="entry name" value="TAT_signal"/>
</dbReference>
<dbReference type="EMBL" id="JBHUIW010000002">
    <property type="protein sequence ID" value="MFD2181169.1"/>
    <property type="molecule type" value="Genomic_DNA"/>
</dbReference>
<dbReference type="InterPro" id="IPR007325">
    <property type="entry name" value="KFase/CYL"/>
</dbReference>
<dbReference type="InterPro" id="IPR037175">
    <property type="entry name" value="KFase_sf"/>
</dbReference>
<dbReference type="RefSeq" id="WP_378476359.1">
    <property type="nucleotide sequence ID" value="NZ_JBHUIW010000002.1"/>
</dbReference>